<evidence type="ECO:0000313" key="4">
    <source>
        <dbReference type="Proteomes" id="UP000623129"/>
    </source>
</evidence>
<organism evidence="3 4">
    <name type="scientific">Carex littledalei</name>
    <dbReference type="NCBI Taxonomy" id="544730"/>
    <lineage>
        <taxon>Eukaryota</taxon>
        <taxon>Viridiplantae</taxon>
        <taxon>Streptophyta</taxon>
        <taxon>Embryophyta</taxon>
        <taxon>Tracheophyta</taxon>
        <taxon>Spermatophyta</taxon>
        <taxon>Magnoliopsida</taxon>
        <taxon>Liliopsida</taxon>
        <taxon>Poales</taxon>
        <taxon>Cyperaceae</taxon>
        <taxon>Cyperoideae</taxon>
        <taxon>Cariceae</taxon>
        <taxon>Carex</taxon>
        <taxon>Carex subgen. Euthyceras</taxon>
    </lineage>
</organism>
<evidence type="ECO:0000259" key="2">
    <source>
        <dbReference type="PROSITE" id="PS51742"/>
    </source>
</evidence>
<feature type="region of interest" description="Disordered" evidence="1">
    <location>
        <begin position="14"/>
        <end position="36"/>
    </location>
</feature>
<dbReference type="PANTHER" id="PTHR31100:SF63">
    <property type="entry name" value="AT-HOOK MOTIF NUCLEAR-LOCALIZED PROTEIN"/>
    <property type="match status" value="1"/>
</dbReference>
<dbReference type="SUPFAM" id="SSF117856">
    <property type="entry name" value="AF0104/ALDC/Ptd012-like"/>
    <property type="match status" value="1"/>
</dbReference>
<dbReference type="GO" id="GO:0003700">
    <property type="term" value="F:DNA-binding transcription factor activity"/>
    <property type="evidence" value="ECO:0007669"/>
    <property type="project" value="TreeGrafter"/>
</dbReference>
<feature type="region of interest" description="Disordered" evidence="1">
    <location>
        <begin position="265"/>
        <end position="288"/>
    </location>
</feature>
<dbReference type="AlphaFoldDB" id="A0A833VQ50"/>
<dbReference type="InterPro" id="IPR014476">
    <property type="entry name" value="AHL15-29"/>
</dbReference>
<dbReference type="PANTHER" id="PTHR31100">
    <property type="entry name" value="AT-HOOK MOTIF NUCLEAR-LOCALIZED PROTEIN 15"/>
    <property type="match status" value="1"/>
</dbReference>
<keyword evidence="4" id="KW-1185">Reference proteome</keyword>
<feature type="domain" description="PPC" evidence="2">
    <location>
        <begin position="90"/>
        <end position="228"/>
    </location>
</feature>
<evidence type="ECO:0000256" key="1">
    <source>
        <dbReference type="SAM" id="MobiDB-lite"/>
    </source>
</evidence>
<sequence>MAEYLVRATSPVISLSNPNVSDEEENNNLTPNQTPIQTNISGAIVVSGDGGGTNLITTPCSGNSSRKPRGRPPGSKNKPKPPVVITRESESAMRPVILELAAGCDIVASMSAFSLRRRTAVSVLSGTGSVSNVTIRHPSSPSSNIILHGRFDLLSLSGTILLPTSSSSNSPNTGFSILMCGPQGQVIGGTVAGPLMAADMVMIVAALYSAPEIHHLPFPVENEEADVAAVAMAEREVEGSKAKAEATVQAPPLYGGPVGMGGQMARPEMALWSQPPPSSRAGQNTSQY</sequence>
<dbReference type="PROSITE" id="PS51742">
    <property type="entry name" value="PPC"/>
    <property type="match status" value="1"/>
</dbReference>
<dbReference type="Pfam" id="PF03479">
    <property type="entry name" value="PCC"/>
    <property type="match status" value="1"/>
</dbReference>
<dbReference type="GO" id="GO:0003680">
    <property type="term" value="F:minor groove of adenine-thymine-rich DNA binding"/>
    <property type="evidence" value="ECO:0007669"/>
    <property type="project" value="InterPro"/>
</dbReference>
<comment type="caution">
    <text evidence="3">The sequence shown here is derived from an EMBL/GenBank/DDBJ whole genome shotgun (WGS) entry which is preliminary data.</text>
</comment>
<dbReference type="Proteomes" id="UP000623129">
    <property type="component" value="Unassembled WGS sequence"/>
</dbReference>
<feature type="region of interest" description="Disordered" evidence="1">
    <location>
        <begin position="51"/>
        <end position="83"/>
    </location>
</feature>
<feature type="compositionally biased region" description="Polar residues" evidence="1">
    <location>
        <begin position="54"/>
        <end position="65"/>
    </location>
</feature>
<dbReference type="GO" id="GO:0005634">
    <property type="term" value="C:nucleus"/>
    <property type="evidence" value="ECO:0007669"/>
    <property type="project" value="TreeGrafter"/>
</dbReference>
<protein>
    <submittedName>
        <fullName evidence="3">Putative DNA-binding protein ESCAROLA</fullName>
    </submittedName>
</protein>
<feature type="compositionally biased region" description="Polar residues" evidence="1">
    <location>
        <begin position="27"/>
        <end position="36"/>
    </location>
</feature>
<keyword evidence="3" id="KW-0238">DNA-binding</keyword>
<name>A0A833VQ50_9POAL</name>
<proteinExistence type="predicted"/>
<evidence type="ECO:0000313" key="3">
    <source>
        <dbReference type="EMBL" id="KAF3336855.1"/>
    </source>
</evidence>
<dbReference type="InterPro" id="IPR005175">
    <property type="entry name" value="PPC_dom"/>
</dbReference>
<accession>A0A833VQ50</accession>
<reference evidence="3" key="1">
    <citation type="submission" date="2020-01" db="EMBL/GenBank/DDBJ databases">
        <title>Genome sequence of Kobresia littledalei, the first chromosome-level genome in the family Cyperaceae.</title>
        <authorList>
            <person name="Qu G."/>
        </authorList>
    </citation>
    <scope>NUCLEOTIDE SEQUENCE</scope>
    <source>
        <strain evidence="3">C.B.Clarke</strain>
        <tissue evidence="3">Leaf</tissue>
    </source>
</reference>
<dbReference type="OrthoDB" id="782346at2759"/>
<dbReference type="CDD" id="cd11378">
    <property type="entry name" value="DUF296"/>
    <property type="match status" value="1"/>
</dbReference>
<gene>
    <name evidence="3" type="ORF">FCM35_KLT19441</name>
</gene>
<dbReference type="Gene3D" id="3.30.1330.80">
    <property type="entry name" value="Hypothetical protein, similar to alpha- acetolactate decarboxylase, domain 2"/>
    <property type="match status" value="1"/>
</dbReference>
<dbReference type="EMBL" id="SWLB01000007">
    <property type="protein sequence ID" value="KAF3336855.1"/>
    <property type="molecule type" value="Genomic_DNA"/>
</dbReference>